<comment type="caution">
    <text evidence="1">The sequence shown here is derived from an EMBL/GenBank/DDBJ whole genome shotgun (WGS) entry which is preliminary data.</text>
</comment>
<evidence type="ECO:0000313" key="1">
    <source>
        <dbReference type="EMBL" id="SPO48933.1"/>
    </source>
</evidence>
<reference evidence="1" key="1">
    <citation type="submission" date="2018-03" db="EMBL/GenBank/DDBJ databases">
        <authorList>
            <person name="Guldener U."/>
        </authorList>
    </citation>
    <scope>NUCLEOTIDE SEQUENCE [LARGE SCALE GENOMIC DNA]</scope>
    <source>
        <strain evidence="1">ATCC34888</strain>
    </source>
</reference>
<dbReference type="OrthoDB" id="10352708at2759"/>
<dbReference type="EMBL" id="OOIQ01000022">
    <property type="protein sequence ID" value="SPO48933.1"/>
    <property type="molecule type" value="Genomic_DNA"/>
</dbReference>
<dbReference type="Proteomes" id="UP000325008">
    <property type="component" value="Unassembled WGS sequence"/>
</dbReference>
<name>A0A5C3FX84_PSEA2</name>
<proteinExistence type="predicted"/>
<sequence>MFRTAACYLRTSLRFAYNYGLVTTHLSILAEYGRAIAIASMAAQQASPEARALANSNQAVHHHIMEMSFLLAGGPFDVDEAATYVAEEMNRFVAAIDAQQSNDS</sequence>
<dbReference type="AlphaFoldDB" id="A0A5C3FX84"/>
<evidence type="ECO:0000313" key="2">
    <source>
        <dbReference type="Proteomes" id="UP000325008"/>
    </source>
</evidence>
<keyword evidence="2" id="KW-1185">Reference proteome</keyword>
<gene>
    <name evidence="1" type="ORF">PSANT_06624</name>
</gene>
<protein>
    <submittedName>
        <fullName evidence="1">Uncharacterized protein</fullName>
    </submittedName>
</protein>
<accession>A0A5C3FX84</accession>
<organism evidence="1 2">
    <name type="scientific">Pseudozyma antarctica</name>
    <name type="common">Yeast</name>
    <name type="synonym">Candida antarctica</name>
    <dbReference type="NCBI Taxonomy" id="84753"/>
    <lineage>
        <taxon>Eukaryota</taxon>
        <taxon>Fungi</taxon>
        <taxon>Dikarya</taxon>
        <taxon>Basidiomycota</taxon>
        <taxon>Ustilaginomycotina</taxon>
        <taxon>Ustilaginomycetes</taxon>
        <taxon>Ustilaginales</taxon>
        <taxon>Ustilaginaceae</taxon>
        <taxon>Moesziomyces</taxon>
    </lineage>
</organism>